<dbReference type="EMBL" id="MN738924">
    <property type="protein sequence ID" value="QHT31679.1"/>
    <property type="molecule type" value="Genomic_DNA"/>
</dbReference>
<evidence type="ECO:0000313" key="1">
    <source>
        <dbReference type="EMBL" id="QHT31679.1"/>
    </source>
</evidence>
<name>A0A6C0ETM2_9ZZZZ</name>
<dbReference type="AlphaFoldDB" id="A0A6C0ETM2"/>
<proteinExistence type="predicted"/>
<organism evidence="1">
    <name type="scientific">viral metagenome</name>
    <dbReference type="NCBI Taxonomy" id="1070528"/>
    <lineage>
        <taxon>unclassified sequences</taxon>
        <taxon>metagenomes</taxon>
        <taxon>organismal metagenomes</taxon>
    </lineage>
</organism>
<reference evidence="1" key="1">
    <citation type="journal article" date="2020" name="Nature">
        <title>Giant virus diversity and host interactions through global metagenomics.</title>
        <authorList>
            <person name="Schulz F."/>
            <person name="Roux S."/>
            <person name="Paez-Espino D."/>
            <person name="Jungbluth S."/>
            <person name="Walsh D.A."/>
            <person name="Denef V.J."/>
            <person name="McMahon K.D."/>
            <person name="Konstantinidis K.T."/>
            <person name="Eloe-Fadrosh E.A."/>
            <person name="Kyrpides N.C."/>
            <person name="Woyke T."/>
        </authorList>
    </citation>
    <scope>NUCLEOTIDE SEQUENCE</scope>
    <source>
        <strain evidence="1">GVMAG-M-3300009155-48</strain>
    </source>
</reference>
<protein>
    <submittedName>
        <fullName evidence="1">Uncharacterized protein</fullName>
    </submittedName>
</protein>
<sequence length="83" mass="9667">MYMSTANQLIHAAKQIIRYNNLPTCSSCIFYKEKITNNVKEHLCRKFGIKNIITGTITYSNVVESRFDNEKCGEKGEHYMEKQ</sequence>
<accession>A0A6C0ETM2</accession>